<comment type="caution">
    <text evidence="20">The sequence shown here is derived from an EMBL/GenBank/DDBJ whole genome shotgun (WGS) entry which is preliminary data.</text>
</comment>
<evidence type="ECO:0000313" key="21">
    <source>
        <dbReference type="Proteomes" id="UP000050424"/>
    </source>
</evidence>
<dbReference type="PANTHER" id="PTHR31803">
    <property type="entry name" value="ALTERNATIVE OXIDASE"/>
    <property type="match status" value="1"/>
</dbReference>
<proteinExistence type="inferred from homology"/>
<sequence>MLSTQIHTHAHASRQAAQLSKAAVLGFVRSASSSSSLVRSPAGLRVACVAPQPSQPSQSSRSFSTTSAAQLRDFFPAKDTPHIHTTKPAWPHHPHTWEEMAAVVPAHREPRGAGDWAAWKLVRIARYCMDKATGMDRAQQVDKKNPTTAIEASKPLTEAQWLIRFIFLESIAGVPGMVAGMLRHLGSLRRMKRDNGWIETLLEESYNERMHLLTFMKMCEPGWFMKTMIIGAQGVFFNGIFIAYLLSPKIVHRFVGYLEEEAVHTYTRCIKEIEDGQLPRWADPKFTIPDIAIQVSDFMQPLTPPISGNMLTRLCDQYWNIPESHRTMKDLILYIRADEAVHRGVNHTLGNLNQNEDPNPFVSEFKDREAPKPALRPAGYERADVI</sequence>
<evidence type="ECO:0000256" key="11">
    <source>
        <dbReference type="ARBA" id="ARBA00023002"/>
    </source>
</evidence>
<dbReference type="EC" id="1.-.-.-" evidence="17"/>
<dbReference type="GO" id="GO:0009916">
    <property type="term" value="F:alternative oxidase activity"/>
    <property type="evidence" value="ECO:0007669"/>
    <property type="project" value="UniProtKB-UniRule"/>
</dbReference>
<dbReference type="Pfam" id="PF01786">
    <property type="entry name" value="AOX"/>
    <property type="match status" value="2"/>
</dbReference>
<feature type="binding site" evidence="16">
    <location>
        <position position="169"/>
    </location>
    <ligand>
        <name>Fe cation</name>
        <dbReference type="ChEBI" id="CHEBI:24875"/>
        <label>1</label>
    </ligand>
</feature>
<reference evidence="20 21" key="1">
    <citation type="submission" date="2015-09" db="EMBL/GenBank/DDBJ databases">
        <title>Draft genome of a European isolate of the apple canker pathogen Neonectria ditissima.</title>
        <authorList>
            <person name="Gomez-Cortecero A."/>
            <person name="Harrison R.J."/>
            <person name="Armitage A.D."/>
        </authorList>
    </citation>
    <scope>NUCLEOTIDE SEQUENCE [LARGE SCALE GENOMIC DNA]</scope>
    <source>
        <strain evidence="20 21">R09/05</strain>
    </source>
</reference>
<dbReference type="Gene3D" id="1.20.1260.140">
    <property type="entry name" value="Alternative oxidase"/>
    <property type="match status" value="2"/>
</dbReference>
<keyword evidence="6 16" id="KW-0479">Metal-binding</keyword>
<comment type="cofactor">
    <cofactor evidence="16 17">
        <name>Fe cation</name>
        <dbReference type="ChEBI" id="CHEBI:24875"/>
    </cofactor>
    <text evidence="16 17">Binds 2 iron ions per subunit.</text>
</comment>
<comment type="function">
    <text evidence="15">Catalyzes cyanide-resistant oxygen consumption. May increase respiration when the cytochrome respiratory pathway is restricted, or in response to low temperatures.</text>
</comment>
<evidence type="ECO:0000256" key="6">
    <source>
        <dbReference type="ARBA" id="ARBA00022723"/>
    </source>
</evidence>
<dbReference type="STRING" id="78410.A0A0P7AQB3"/>
<feature type="transmembrane region" description="Helical" evidence="19">
    <location>
        <begin position="161"/>
        <end position="182"/>
    </location>
</feature>
<evidence type="ECO:0000256" key="14">
    <source>
        <dbReference type="ARBA" id="ARBA00023136"/>
    </source>
</evidence>
<keyword evidence="10 19" id="KW-1133">Transmembrane helix</keyword>
<keyword evidence="12 16" id="KW-0408">Iron</keyword>
<evidence type="ECO:0000256" key="10">
    <source>
        <dbReference type="ARBA" id="ARBA00022989"/>
    </source>
</evidence>
<evidence type="ECO:0000256" key="13">
    <source>
        <dbReference type="ARBA" id="ARBA00023128"/>
    </source>
</evidence>
<dbReference type="CDD" id="cd01053">
    <property type="entry name" value="AOX"/>
    <property type="match status" value="1"/>
</dbReference>
<evidence type="ECO:0000256" key="2">
    <source>
        <dbReference type="ARBA" id="ARBA00008388"/>
    </source>
</evidence>
<evidence type="ECO:0000256" key="8">
    <source>
        <dbReference type="ARBA" id="ARBA00022946"/>
    </source>
</evidence>
<evidence type="ECO:0000313" key="20">
    <source>
        <dbReference type="EMBL" id="KPM40009.1"/>
    </source>
</evidence>
<dbReference type="Proteomes" id="UP000050424">
    <property type="component" value="Unassembled WGS sequence"/>
</dbReference>
<keyword evidence="4 17" id="KW-0679">Respiratory chain</keyword>
<keyword evidence="5 17" id="KW-0812">Transmembrane</keyword>
<evidence type="ECO:0000256" key="9">
    <source>
        <dbReference type="ARBA" id="ARBA00022982"/>
    </source>
</evidence>
<keyword evidence="13" id="KW-0496">Mitochondrion</keyword>
<evidence type="ECO:0000256" key="7">
    <source>
        <dbReference type="ARBA" id="ARBA00022792"/>
    </source>
</evidence>
<evidence type="ECO:0000256" key="16">
    <source>
        <dbReference type="PIRSR" id="PIRSR005229-1"/>
    </source>
</evidence>
<keyword evidence="8" id="KW-0809">Transit peptide</keyword>
<keyword evidence="14 17" id="KW-0472">Membrane</keyword>
<organism evidence="20 21">
    <name type="scientific">Neonectria ditissima</name>
    <dbReference type="NCBI Taxonomy" id="78410"/>
    <lineage>
        <taxon>Eukaryota</taxon>
        <taxon>Fungi</taxon>
        <taxon>Dikarya</taxon>
        <taxon>Ascomycota</taxon>
        <taxon>Pezizomycotina</taxon>
        <taxon>Sordariomycetes</taxon>
        <taxon>Hypocreomycetidae</taxon>
        <taxon>Hypocreales</taxon>
        <taxon>Nectriaceae</taxon>
        <taxon>Neonectria</taxon>
    </lineage>
</organism>
<dbReference type="FunFam" id="1.20.1260.140:FF:000002">
    <property type="entry name" value="Alternative oxidase"/>
    <property type="match status" value="1"/>
</dbReference>
<evidence type="ECO:0000256" key="19">
    <source>
        <dbReference type="SAM" id="Phobius"/>
    </source>
</evidence>
<evidence type="ECO:0000256" key="18">
    <source>
        <dbReference type="SAM" id="MobiDB-lite"/>
    </source>
</evidence>
<keyword evidence="9 17" id="KW-0249">Electron transport</keyword>
<feature type="binding site" evidence="16">
    <location>
        <position position="339"/>
    </location>
    <ligand>
        <name>Fe cation</name>
        <dbReference type="ChEBI" id="CHEBI:24875"/>
        <label>2</label>
    </ligand>
</feature>
<dbReference type="OrthoDB" id="16906at2759"/>
<evidence type="ECO:0000256" key="17">
    <source>
        <dbReference type="RuleBase" id="RU003779"/>
    </source>
</evidence>
<feature type="transmembrane region" description="Helical" evidence="19">
    <location>
        <begin position="223"/>
        <end position="246"/>
    </location>
</feature>
<dbReference type="GO" id="GO:0010230">
    <property type="term" value="P:alternative respiration"/>
    <property type="evidence" value="ECO:0007669"/>
    <property type="project" value="TreeGrafter"/>
</dbReference>
<protein>
    <recommendedName>
        <fullName evidence="17">Alternative oxidase</fullName>
        <ecNumber evidence="17">1.-.-.-</ecNumber>
    </recommendedName>
</protein>
<dbReference type="EMBL" id="LKCW01000093">
    <property type="protein sequence ID" value="KPM40009.1"/>
    <property type="molecule type" value="Genomic_DNA"/>
</dbReference>
<dbReference type="GO" id="GO:0098803">
    <property type="term" value="C:respiratory chain complex"/>
    <property type="evidence" value="ECO:0007669"/>
    <property type="project" value="UniProtKB-UniRule"/>
</dbReference>
<dbReference type="PIRSF" id="PIRSF005229">
    <property type="entry name" value="AOX"/>
    <property type="match status" value="1"/>
</dbReference>
<dbReference type="InterPro" id="IPR002680">
    <property type="entry name" value="AOX"/>
</dbReference>
<keyword evidence="3" id="KW-0813">Transport</keyword>
<dbReference type="PANTHER" id="PTHR31803:SF3">
    <property type="entry name" value="ALTERNATIVE OXIDASE"/>
    <property type="match status" value="1"/>
</dbReference>
<feature type="binding site" evidence="16">
    <location>
        <position position="342"/>
    </location>
    <ligand>
        <name>Fe cation</name>
        <dbReference type="ChEBI" id="CHEBI:24875"/>
        <label>2</label>
    </ligand>
</feature>
<feature type="binding site" evidence="16">
    <location>
        <position position="339"/>
    </location>
    <ligand>
        <name>Fe cation</name>
        <dbReference type="ChEBI" id="CHEBI:24875"/>
        <label>1</label>
    </ligand>
</feature>
<evidence type="ECO:0000256" key="3">
    <source>
        <dbReference type="ARBA" id="ARBA00022448"/>
    </source>
</evidence>
<accession>A0A0P7AQB3</accession>
<gene>
    <name evidence="20" type="ORF">AK830_g6576</name>
</gene>
<dbReference type="AlphaFoldDB" id="A0A0P7AQB3"/>
<evidence type="ECO:0000256" key="5">
    <source>
        <dbReference type="ARBA" id="ARBA00022692"/>
    </source>
</evidence>
<comment type="subcellular location">
    <subcellularLocation>
        <location evidence="1">Mitochondrion inner membrane</location>
        <topology evidence="1">Multi-pass membrane protein</topology>
        <orientation evidence="1">Matrix side</orientation>
    </subcellularLocation>
</comment>
<dbReference type="InterPro" id="IPR038659">
    <property type="entry name" value="AOX_sf"/>
</dbReference>
<feature type="region of interest" description="Disordered" evidence="18">
    <location>
        <begin position="348"/>
        <end position="386"/>
    </location>
</feature>
<dbReference type="GO" id="GO:0046872">
    <property type="term" value="F:metal ion binding"/>
    <property type="evidence" value="ECO:0007669"/>
    <property type="project" value="UniProtKB-UniRule"/>
</dbReference>
<feature type="binding site" evidence="16">
    <location>
        <position position="259"/>
    </location>
    <ligand>
        <name>Fe cation</name>
        <dbReference type="ChEBI" id="CHEBI:24875"/>
        <label>2</label>
    </ligand>
</feature>
<keyword evidence="7" id="KW-0999">Mitochondrion inner membrane</keyword>
<feature type="compositionally biased region" description="Polar residues" evidence="18">
    <location>
        <begin position="348"/>
        <end position="357"/>
    </location>
</feature>
<feature type="binding site" evidence="16">
    <location>
        <position position="208"/>
    </location>
    <ligand>
        <name>Fe cation</name>
        <dbReference type="ChEBI" id="CHEBI:24875"/>
        <label>1</label>
    </ligand>
</feature>
<keyword evidence="21" id="KW-1185">Reference proteome</keyword>
<evidence type="ECO:0000256" key="4">
    <source>
        <dbReference type="ARBA" id="ARBA00022660"/>
    </source>
</evidence>
<comment type="similarity">
    <text evidence="2 17">Belongs to the alternative oxidase family.</text>
</comment>
<dbReference type="GO" id="GO:0005743">
    <property type="term" value="C:mitochondrial inner membrane"/>
    <property type="evidence" value="ECO:0007669"/>
    <property type="project" value="UniProtKB-SubCell"/>
</dbReference>
<name>A0A0P7AQB3_9HYPO</name>
<evidence type="ECO:0000256" key="1">
    <source>
        <dbReference type="ARBA" id="ARBA00004292"/>
    </source>
</evidence>
<evidence type="ECO:0000256" key="12">
    <source>
        <dbReference type="ARBA" id="ARBA00023004"/>
    </source>
</evidence>
<feature type="binding site" evidence="16">
    <location>
        <position position="211"/>
    </location>
    <ligand>
        <name>Fe cation</name>
        <dbReference type="ChEBI" id="CHEBI:24875"/>
        <label>1</label>
    </ligand>
</feature>
<feature type="binding site" evidence="16">
    <location>
        <position position="208"/>
    </location>
    <ligand>
        <name>Fe cation</name>
        <dbReference type="ChEBI" id="CHEBI:24875"/>
        <label>2</label>
    </ligand>
</feature>
<keyword evidence="11 17" id="KW-0560">Oxidoreductase</keyword>
<evidence type="ECO:0000256" key="15">
    <source>
        <dbReference type="ARBA" id="ARBA00025285"/>
    </source>
</evidence>